<feature type="compositionally biased region" description="Basic and acidic residues" evidence="13">
    <location>
        <begin position="1515"/>
        <end position="1530"/>
    </location>
</feature>
<dbReference type="GO" id="GO:0005516">
    <property type="term" value="F:calmodulin binding"/>
    <property type="evidence" value="ECO:0007669"/>
    <property type="project" value="UniProtKB-KW"/>
</dbReference>
<dbReference type="SUPFAM" id="SSF52540">
    <property type="entry name" value="P-loop containing nucleoside triphosphate hydrolases"/>
    <property type="match status" value="1"/>
</dbReference>
<reference evidence="17" key="1">
    <citation type="journal article" date="2021" name="J. Hered.">
        <title>Genome Assembly of Salicaceae Populus deltoides (Eastern Cottonwood) I-69 Based on Nanopore Sequencing and Hi-C Technologies.</title>
        <authorList>
            <person name="Bai S."/>
            <person name="Wu H."/>
            <person name="Zhang J."/>
            <person name="Pan Z."/>
            <person name="Zhao W."/>
            <person name="Li Z."/>
            <person name="Tong C."/>
        </authorList>
    </citation>
    <scope>NUCLEOTIDE SEQUENCE</scope>
    <source>
        <tissue evidence="17">Leaf</tissue>
    </source>
</reference>
<feature type="domain" description="FERM" evidence="14">
    <location>
        <begin position="600"/>
        <end position="914"/>
    </location>
</feature>
<dbReference type="SMART" id="SM00139">
    <property type="entry name" value="MyTH4"/>
    <property type="match status" value="1"/>
</dbReference>
<evidence type="ECO:0000256" key="4">
    <source>
        <dbReference type="ARBA" id="ARBA00022741"/>
    </source>
</evidence>
<dbReference type="CDD" id="cd13200">
    <property type="entry name" value="FERM_C_KCBP"/>
    <property type="match status" value="1"/>
</dbReference>
<keyword evidence="6" id="KW-0112">Calmodulin-binding</keyword>
<dbReference type="PANTHER" id="PTHR47972:SF16">
    <property type="entry name" value="KINESIN-LIKE PROTEIN"/>
    <property type="match status" value="1"/>
</dbReference>
<dbReference type="InterPro" id="IPR019749">
    <property type="entry name" value="Band_41_domain"/>
</dbReference>
<dbReference type="InterPro" id="IPR027417">
    <property type="entry name" value="P-loop_NTPase"/>
</dbReference>
<feature type="region of interest" description="Disordered" evidence="13">
    <location>
        <begin position="1502"/>
        <end position="1530"/>
    </location>
</feature>
<comment type="subcellular location">
    <subcellularLocation>
        <location evidence="1">Cytoplasm</location>
        <location evidence="1">Cytoskeleton</location>
    </subcellularLocation>
</comment>
<evidence type="ECO:0000256" key="8">
    <source>
        <dbReference type="ARBA" id="ARBA00023175"/>
    </source>
</evidence>
<dbReference type="Gene3D" id="6.10.250.760">
    <property type="match status" value="1"/>
</dbReference>
<dbReference type="FunFam" id="3.40.850.10:FF:000041">
    <property type="entry name" value="Kinesin-like calmodulin-binding protein"/>
    <property type="match status" value="1"/>
</dbReference>
<dbReference type="GO" id="GO:0008017">
    <property type="term" value="F:microtubule binding"/>
    <property type="evidence" value="ECO:0007669"/>
    <property type="project" value="InterPro"/>
</dbReference>
<feature type="coiled-coil region" evidence="12">
    <location>
        <begin position="998"/>
        <end position="1119"/>
    </location>
</feature>
<dbReference type="FunFam" id="1.20.80.10:FF:000018">
    <property type="entry name" value="Kinesin-like calmodulin binding protein"/>
    <property type="match status" value="1"/>
</dbReference>
<evidence type="ECO:0000256" key="11">
    <source>
        <dbReference type="PROSITE-ProRule" id="PRU00283"/>
    </source>
</evidence>
<dbReference type="InterPro" id="IPR002404">
    <property type="entry name" value="IRS_PTB"/>
</dbReference>
<dbReference type="SMART" id="SM00563">
    <property type="entry name" value="PlsC"/>
    <property type="match status" value="1"/>
</dbReference>
<comment type="similarity">
    <text evidence="2">Belongs to the TRAFAC class myosin-kinesin ATPase superfamily. Kinesin family. KIN-14 subfamily.</text>
</comment>
<dbReference type="GO" id="GO:0016491">
    <property type="term" value="F:oxidoreductase activity"/>
    <property type="evidence" value="ECO:0007669"/>
    <property type="project" value="InterPro"/>
</dbReference>
<feature type="domain" description="MyTH4" evidence="16">
    <location>
        <begin position="436"/>
        <end position="595"/>
    </location>
</feature>
<dbReference type="SUPFAM" id="SSF69593">
    <property type="entry name" value="Glycerol-3-phosphate (1)-acyltransferase"/>
    <property type="match status" value="1"/>
</dbReference>
<evidence type="ECO:0000313" key="17">
    <source>
        <dbReference type="EMBL" id="KAH8494680.1"/>
    </source>
</evidence>
<dbReference type="PROSITE" id="PS50057">
    <property type="entry name" value="FERM_3"/>
    <property type="match status" value="1"/>
</dbReference>
<dbReference type="InterPro" id="IPR002123">
    <property type="entry name" value="Plipid/glycerol_acylTrfase"/>
</dbReference>
<dbReference type="PROSITE" id="PS51016">
    <property type="entry name" value="MYTH4"/>
    <property type="match status" value="1"/>
</dbReference>
<evidence type="ECO:0000256" key="1">
    <source>
        <dbReference type="ARBA" id="ARBA00004245"/>
    </source>
</evidence>
<evidence type="ECO:0000256" key="7">
    <source>
        <dbReference type="ARBA" id="ARBA00023054"/>
    </source>
</evidence>
<dbReference type="InterPro" id="IPR035963">
    <property type="entry name" value="FERM_2"/>
</dbReference>
<dbReference type="InterPro" id="IPR011254">
    <property type="entry name" value="Prismane-like_sf"/>
</dbReference>
<dbReference type="Gene3D" id="3.10.20.90">
    <property type="entry name" value="Phosphatidylinositol 3-kinase Catalytic Subunit, Chain A, domain 1"/>
    <property type="match status" value="1"/>
</dbReference>
<feature type="domain" description="Kinesin motor" evidence="15">
    <location>
        <begin position="1154"/>
        <end position="1475"/>
    </location>
</feature>
<dbReference type="SUPFAM" id="SSF50729">
    <property type="entry name" value="PH domain-like"/>
    <property type="match status" value="1"/>
</dbReference>
<dbReference type="InterPro" id="IPR014352">
    <property type="entry name" value="FERM/acyl-CoA-bd_prot_sf"/>
</dbReference>
<name>A0A8T2XNV4_POPDE</name>
<keyword evidence="5 11" id="KW-0067">ATP-binding</keyword>
<gene>
    <name evidence="17" type="ORF">H0E87_021179</name>
</gene>
<dbReference type="InterPro" id="IPR036961">
    <property type="entry name" value="Kinesin_motor_dom_sf"/>
</dbReference>
<dbReference type="Pfam" id="PF00784">
    <property type="entry name" value="MyTH4"/>
    <property type="match status" value="1"/>
</dbReference>
<feature type="region of interest" description="Disordered" evidence="13">
    <location>
        <begin position="333"/>
        <end position="359"/>
    </location>
</feature>
<dbReference type="Proteomes" id="UP000807159">
    <property type="component" value="Chromosome 11"/>
</dbReference>
<accession>A0A8T2XNV4</accession>
<dbReference type="CDD" id="cd14473">
    <property type="entry name" value="FERM_B-lobe"/>
    <property type="match status" value="1"/>
</dbReference>
<dbReference type="PROSITE" id="PS50067">
    <property type="entry name" value="KINESIN_MOTOR_2"/>
    <property type="match status" value="1"/>
</dbReference>
<organism evidence="17 18">
    <name type="scientific">Populus deltoides</name>
    <name type="common">Eastern poplar</name>
    <name type="synonym">Eastern cottonwood</name>
    <dbReference type="NCBI Taxonomy" id="3696"/>
    <lineage>
        <taxon>Eukaryota</taxon>
        <taxon>Viridiplantae</taxon>
        <taxon>Streptophyta</taxon>
        <taxon>Embryophyta</taxon>
        <taxon>Tracheophyta</taxon>
        <taxon>Spermatophyta</taxon>
        <taxon>Magnoliopsida</taxon>
        <taxon>eudicotyledons</taxon>
        <taxon>Gunneridae</taxon>
        <taxon>Pentapetalae</taxon>
        <taxon>rosids</taxon>
        <taxon>fabids</taxon>
        <taxon>Malpighiales</taxon>
        <taxon>Salicaceae</taxon>
        <taxon>Saliceae</taxon>
        <taxon>Populus</taxon>
    </lineage>
</organism>
<evidence type="ECO:0000313" key="18">
    <source>
        <dbReference type="Proteomes" id="UP000807159"/>
    </source>
</evidence>
<evidence type="ECO:0000256" key="5">
    <source>
        <dbReference type="ARBA" id="ARBA00022840"/>
    </source>
</evidence>
<dbReference type="Gene3D" id="1.25.40.530">
    <property type="entry name" value="MyTH4 domain"/>
    <property type="match status" value="1"/>
</dbReference>
<sequence>MEWAARGSHMRGIPRKMVIMAVGAFAKAVANLLNTTTVHNADTLINLVRSRPLGVPLITVSNHMSTLDDPVMWGFKGFPIFDSNLARWALAAEDICFKNSLLSYFFRIGKCIPITRGGGIYQKHMNEALERLSDGEWLHTFPEGKVSQEDAPIRRLKWGIASLIVRSPVTPIVLPIVHHGFEEVMPENFWFGRRPPFPLCNKSINIVIGEPMEFNLPKMTQMAISMPRNLHNPTRGWPILSPSGLDEAAQRCLYTSISEQIQTSMESLRSASKKLSEAKSLNSGQHLLQCRGVFGQRSSPLAVTTEQLVSLPRVKDLQLILLESLMAQSIRSSRSSFSSTNGNEETPMHPSASFSNGDGYDSDGSNFATPTPATLSTVIPAELAGAIPLIDKFQVEGFLKLMQKQIQSTGKRGFFSKKSVGPQVREKFTFEDMLCFQKDPIPTSLLKINSDLVSRATKLFQIILKYMGVDSSDRAAPTSLDERIELVGKLFKHTLKRAELRDEIFAQISKQTRNNPDRQYLIKGWELMYLCASSMPPSKDIGGYLSEYVHNVAYGASTDSEVQILALNTLNALKRSVKAGPRHTIPGREEIEALLTGRKLTTIVFFLDETFEEITYDMATTVSDAVEELAGIIKLSAFPSFSLFECHKVVSGSKSPDPGNEEYIGLDDNKYIGDLLGEFKAAKDRSKGEILHCKLIFKKKLFRESDEAVTDPMFVQLSYVQLQHDYILGNYPVGREDAAQLSALQILVDIGYVGSPELSVDWTSLLERFLPRQIAITRGKREWELDILSRYHSMENLTKDDARQQFLRILRSLPYGNSVFFSVRKIDDPIGLLPGRIILGINKRGVHFFRPVPKEYLHSAELRDIMQFGSSNTAVFFKMRVAGVLHIFQFETKQGEEICVALQTHINDVMLRRYSKARTAASGSVNGDVSNNFKPPSAEVHEKRLRELSRTIEESHKKTEQAALSEKRSVETSLANLSNFAVEKNTKNNLVGADNQVLYKLQDELKQRNEELHAAEERMQRSANEKIFLEQKISRLERKVEEMEVIEKNLEQERQSLKFRVIELERKLETVTQDLAMSKSTLAVANADLAALQNNLKELEELREMKEDIDRKNEQTAAILKMQASQLAELEVLYKEEQVLRKRYFNTIEDMKGKIRVFCRLRPLSEKEISEKDRGLLTSIDEFTVEHPWKDDKAKQHMYDRVFDGSATQEDVFEDTRYLVQSAVDGYNVCIFAYGQTGSGKTFTIYGSEGNPGLTPRATSELFKILRRDSNKFSFSLKAYMVELYQDTLVDLLLPKNMKRLKLDIKKDSKGMVSVENVTVVSIATFEELQSIIQRGSDKRHISGTQMNEESSRSHLILSVVIESTNLQTQSVARGKLSFVDLAGSERVKKSGSSGSQLKEAQSINKSLSALGDVISALSSGGQHIPYRNHKLTMLMSDSLGGNAKTLMFVNVSPAESNLDESYNSLMYASRVRSIVNDPSKNVSSKEVARLKKLVAYWKEQAGKKGDGDDLEEIQEQRLVREKTDGRHSM</sequence>
<evidence type="ECO:0000259" key="16">
    <source>
        <dbReference type="PROSITE" id="PS51016"/>
    </source>
</evidence>
<keyword evidence="9" id="KW-0206">Cytoskeleton</keyword>
<dbReference type="PRINTS" id="PR00380">
    <property type="entry name" value="KINESINHEAVY"/>
</dbReference>
<evidence type="ECO:0000256" key="13">
    <source>
        <dbReference type="SAM" id="MobiDB-lite"/>
    </source>
</evidence>
<dbReference type="SUPFAM" id="SSF56821">
    <property type="entry name" value="Prismane protein-like"/>
    <property type="match status" value="1"/>
</dbReference>
<dbReference type="InterPro" id="IPR000857">
    <property type="entry name" value="MyTH4_dom"/>
</dbReference>
<comment type="caution">
    <text evidence="17">The sequence shown here is derived from an EMBL/GenBank/DDBJ whole genome shotgun (WGS) entry which is preliminary data.</text>
</comment>
<protein>
    <recommendedName>
        <fullName evidence="10">Kinesin-like calmodulin-binding protein</fullName>
    </recommendedName>
</protein>
<dbReference type="PANTHER" id="PTHR47972">
    <property type="entry name" value="KINESIN-LIKE PROTEIN KLP-3"/>
    <property type="match status" value="1"/>
</dbReference>
<proteinExistence type="inferred from homology"/>
<dbReference type="Gene3D" id="1.20.80.10">
    <property type="match status" value="1"/>
</dbReference>
<dbReference type="GO" id="GO:0005856">
    <property type="term" value="C:cytoskeleton"/>
    <property type="evidence" value="ECO:0007669"/>
    <property type="project" value="UniProtKB-SubCell"/>
</dbReference>
<evidence type="ECO:0000256" key="10">
    <source>
        <dbReference type="ARBA" id="ARBA00075899"/>
    </source>
</evidence>
<dbReference type="Pfam" id="PF00373">
    <property type="entry name" value="FERM_M"/>
    <property type="match status" value="1"/>
</dbReference>
<dbReference type="PROSITE" id="PS00411">
    <property type="entry name" value="KINESIN_MOTOR_1"/>
    <property type="match status" value="1"/>
</dbReference>
<dbReference type="GO" id="GO:0003777">
    <property type="term" value="F:microtubule motor activity"/>
    <property type="evidence" value="ECO:0007669"/>
    <property type="project" value="InterPro"/>
</dbReference>
<dbReference type="Pfam" id="PF00225">
    <property type="entry name" value="Kinesin"/>
    <property type="match status" value="1"/>
</dbReference>
<dbReference type="SMART" id="SM00129">
    <property type="entry name" value="KISc"/>
    <property type="match status" value="1"/>
</dbReference>
<dbReference type="CDD" id="cd01366">
    <property type="entry name" value="KISc_C_terminal"/>
    <property type="match status" value="1"/>
</dbReference>
<evidence type="ECO:0000256" key="6">
    <source>
        <dbReference type="ARBA" id="ARBA00022860"/>
    </source>
</evidence>
<evidence type="ECO:0000256" key="3">
    <source>
        <dbReference type="ARBA" id="ARBA00022490"/>
    </source>
</evidence>
<dbReference type="FunFam" id="1.25.40.530:FF:000005">
    <property type="entry name" value="Kinesin-like calmodulin-binding protein (ZWICHEL)"/>
    <property type="match status" value="1"/>
</dbReference>
<feature type="binding site" evidence="11">
    <location>
        <begin position="1235"/>
        <end position="1242"/>
    </location>
    <ligand>
        <name>ATP</name>
        <dbReference type="ChEBI" id="CHEBI:30616"/>
    </ligand>
</feature>
<keyword evidence="7 12" id="KW-0175">Coiled coil</keyword>
<evidence type="ECO:0000259" key="15">
    <source>
        <dbReference type="PROSITE" id="PS50067"/>
    </source>
</evidence>
<dbReference type="SUPFAM" id="SSF47031">
    <property type="entry name" value="Second domain of FERM"/>
    <property type="match status" value="1"/>
</dbReference>
<dbReference type="InterPro" id="IPR038185">
    <property type="entry name" value="MyTH4_dom_sf"/>
</dbReference>
<dbReference type="GO" id="GO:0016746">
    <property type="term" value="F:acyltransferase activity"/>
    <property type="evidence" value="ECO:0007669"/>
    <property type="project" value="InterPro"/>
</dbReference>
<dbReference type="InterPro" id="IPR000299">
    <property type="entry name" value="FERM_domain"/>
</dbReference>
<keyword evidence="18" id="KW-1185">Reference proteome</keyword>
<dbReference type="GO" id="GO:0007018">
    <property type="term" value="P:microtubule-based movement"/>
    <property type="evidence" value="ECO:0007669"/>
    <property type="project" value="InterPro"/>
</dbReference>
<evidence type="ECO:0000256" key="9">
    <source>
        <dbReference type="ARBA" id="ARBA00023212"/>
    </source>
</evidence>
<dbReference type="Pfam" id="PF02174">
    <property type="entry name" value="IRS"/>
    <property type="match status" value="1"/>
</dbReference>
<dbReference type="InterPro" id="IPR019748">
    <property type="entry name" value="FERM_central"/>
</dbReference>
<keyword evidence="3" id="KW-0963">Cytoplasm</keyword>
<dbReference type="GO" id="GO:0005524">
    <property type="term" value="F:ATP binding"/>
    <property type="evidence" value="ECO:0007669"/>
    <property type="project" value="UniProtKB-UniRule"/>
</dbReference>
<keyword evidence="8 11" id="KW-0505">Motor protein</keyword>
<dbReference type="InterPro" id="IPR001752">
    <property type="entry name" value="Kinesin_motor_dom"/>
</dbReference>
<dbReference type="Pfam" id="PF01553">
    <property type="entry name" value="Acyltransferase"/>
    <property type="match status" value="1"/>
</dbReference>
<evidence type="ECO:0000259" key="14">
    <source>
        <dbReference type="PROSITE" id="PS50057"/>
    </source>
</evidence>
<dbReference type="Gene3D" id="3.40.850.10">
    <property type="entry name" value="Kinesin motor domain"/>
    <property type="match status" value="1"/>
</dbReference>
<evidence type="ECO:0000256" key="2">
    <source>
        <dbReference type="ARBA" id="ARBA00010899"/>
    </source>
</evidence>
<dbReference type="CDD" id="cd07989">
    <property type="entry name" value="LPLAT_AGPAT-like"/>
    <property type="match status" value="1"/>
</dbReference>
<dbReference type="SMART" id="SM00295">
    <property type="entry name" value="B41"/>
    <property type="match status" value="1"/>
</dbReference>
<dbReference type="Gene3D" id="2.30.29.30">
    <property type="entry name" value="Pleckstrin-homology domain (PH domain)/Phosphotyrosine-binding domain (PTB)"/>
    <property type="match status" value="1"/>
</dbReference>
<dbReference type="InterPro" id="IPR027640">
    <property type="entry name" value="Kinesin-like_fam"/>
</dbReference>
<dbReference type="FunFam" id="2.30.29.30:FF:000131">
    <property type="entry name" value="Kinesin-like calmodulin-binding protein (ZWICHEL)"/>
    <property type="match status" value="1"/>
</dbReference>
<dbReference type="EMBL" id="JACEGQ020000011">
    <property type="protein sequence ID" value="KAH8494680.1"/>
    <property type="molecule type" value="Genomic_DNA"/>
</dbReference>
<keyword evidence="4 11" id="KW-0547">Nucleotide-binding</keyword>
<dbReference type="FunFam" id="3.10.20.90:FF:000090">
    <property type="entry name" value="Kinesin-like calmodulin-binding protein (ZWICHEL)"/>
    <property type="match status" value="1"/>
</dbReference>
<dbReference type="InterPro" id="IPR011993">
    <property type="entry name" value="PH-like_dom_sf"/>
</dbReference>
<dbReference type="InterPro" id="IPR019821">
    <property type="entry name" value="Kinesin_motor_CS"/>
</dbReference>
<evidence type="ECO:0000256" key="12">
    <source>
        <dbReference type="SAM" id="Coils"/>
    </source>
</evidence>